<feature type="disulfide bond" evidence="7">
    <location>
        <begin position="25"/>
        <end position="150"/>
    </location>
</feature>
<dbReference type="GO" id="GO:0008270">
    <property type="term" value="F:zinc ion binding"/>
    <property type="evidence" value="ECO:0007669"/>
    <property type="project" value="InterPro"/>
</dbReference>
<dbReference type="FunFam" id="3.40.80.10:FF:000001">
    <property type="entry name" value="Peptidoglycan recognition protein 1"/>
    <property type="match status" value="1"/>
</dbReference>
<dbReference type="FunCoup" id="A0A2J7Q6X9">
    <property type="interactions" value="28"/>
</dbReference>
<dbReference type="InterPro" id="IPR015510">
    <property type="entry name" value="PGRP"/>
</dbReference>
<dbReference type="InterPro" id="IPR017331">
    <property type="entry name" value="Peptidoglycan_recognition"/>
</dbReference>
<evidence type="ECO:0000256" key="1">
    <source>
        <dbReference type="ARBA" id="ARBA00007553"/>
    </source>
</evidence>
<dbReference type="InterPro" id="IPR036505">
    <property type="entry name" value="Amidase/PGRP_sf"/>
</dbReference>
<evidence type="ECO:0000313" key="12">
    <source>
        <dbReference type="Proteomes" id="UP000235965"/>
    </source>
</evidence>
<sequence>MKLLQLTAQITLCLLFTSNRATATCPQVVSRADWDARAPVSSQTIPSLPVPYVVIHHTYLPGFCNTSQACEAAMRSMQNYHQNTQKWTDIGYNFCIGGTGQVYEGRGWDIVGTHAPNYNNRSIGICFIGDFRAELPTLEMLATAKSLIECGVERNSTSPDYKLLGHSQVRSTECPGTALLNEIKTWPHWDSLNKTNT</sequence>
<dbReference type="SMART" id="SM00701">
    <property type="entry name" value="PGRP"/>
    <property type="match status" value="1"/>
</dbReference>
<dbReference type="PANTHER" id="PTHR11022">
    <property type="entry name" value="PEPTIDOGLYCAN RECOGNITION PROTEIN"/>
    <property type="match status" value="1"/>
</dbReference>
<feature type="signal peptide" evidence="8">
    <location>
        <begin position="1"/>
        <end position="23"/>
    </location>
</feature>
<dbReference type="EMBL" id="NEVH01017450">
    <property type="protein sequence ID" value="PNF24335.1"/>
    <property type="molecule type" value="Genomic_DNA"/>
</dbReference>
<evidence type="ECO:0000256" key="3">
    <source>
        <dbReference type="ARBA" id="ARBA00022729"/>
    </source>
</evidence>
<keyword evidence="12" id="KW-1185">Reference proteome</keyword>
<dbReference type="GO" id="GO:0042834">
    <property type="term" value="F:peptidoglycan binding"/>
    <property type="evidence" value="ECO:0007669"/>
    <property type="project" value="InterPro"/>
</dbReference>
<keyword evidence="4 6" id="KW-0391">Immunity</keyword>
<dbReference type="InParanoid" id="A0A2J7Q6X9"/>
<evidence type="ECO:0000256" key="8">
    <source>
        <dbReference type="SAM" id="SignalP"/>
    </source>
</evidence>
<evidence type="ECO:0000313" key="11">
    <source>
        <dbReference type="EMBL" id="PNF24335.1"/>
    </source>
</evidence>
<dbReference type="PANTHER" id="PTHR11022:SF41">
    <property type="entry name" value="PEPTIDOGLYCAN-RECOGNITION PROTEIN LC-RELATED"/>
    <property type="match status" value="1"/>
</dbReference>
<dbReference type="STRING" id="105785.A0A2J7Q6X9"/>
<dbReference type="InterPro" id="IPR006619">
    <property type="entry name" value="PGRP_domain_met/bac"/>
</dbReference>
<dbReference type="OrthoDB" id="10001926at2759"/>
<dbReference type="GO" id="GO:0008745">
    <property type="term" value="F:N-acetylmuramoyl-L-alanine amidase activity"/>
    <property type="evidence" value="ECO:0007669"/>
    <property type="project" value="InterPro"/>
</dbReference>
<dbReference type="Gene3D" id="3.40.80.10">
    <property type="entry name" value="Peptidoglycan recognition protein-like"/>
    <property type="match status" value="1"/>
</dbReference>
<feature type="domain" description="Peptidoglycan recognition protein family" evidence="10">
    <location>
        <begin position="26"/>
        <end position="170"/>
    </location>
</feature>
<dbReference type="SMART" id="SM00644">
    <property type="entry name" value="Ami_2"/>
    <property type="match status" value="1"/>
</dbReference>
<feature type="chain" id="PRO_5014410430" description="Peptidoglycan-recognition protein" evidence="8">
    <location>
        <begin position="24"/>
        <end position="197"/>
    </location>
</feature>
<dbReference type="Proteomes" id="UP000235965">
    <property type="component" value="Unassembled WGS sequence"/>
</dbReference>
<comment type="similarity">
    <text evidence="1 6">Belongs to the N-acetylmuramoyl-L-alanine amidase 2 family.</text>
</comment>
<dbReference type="GO" id="GO:0009253">
    <property type="term" value="P:peptidoglycan catabolic process"/>
    <property type="evidence" value="ECO:0007669"/>
    <property type="project" value="InterPro"/>
</dbReference>
<comment type="caution">
    <text evidence="11">The sequence shown here is derived from an EMBL/GenBank/DDBJ whole genome shotgun (WGS) entry which is preliminary data.</text>
</comment>
<accession>A0A2J7Q6X9</accession>
<dbReference type="PIRSF" id="PIRSF037945">
    <property type="entry name" value="PGRPs"/>
    <property type="match status" value="1"/>
</dbReference>
<evidence type="ECO:0000256" key="5">
    <source>
        <dbReference type="ARBA" id="ARBA00023157"/>
    </source>
</evidence>
<evidence type="ECO:0000259" key="10">
    <source>
        <dbReference type="SMART" id="SM00701"/>
    </source>
</evidence>
<keyword evidence="2 6" id="KW-0399">Innate immunity</keyword>
<evidence type="ECO:0000259" key="9">
    <source>
        <dbReference type="SMART" id="SM00644"/>
    </source>
</evidence>
<evidence type="ECO:0000256" key="2">
    <source>
        <dbReference type="ARBA" id="ARBA00022588"/>
    </source>
</evidence>
<dbReference type="CDD" id="cd06583">
    <property type="entry name" value="PGRP"/>
    <property type="match status" value="1"/>
</dbReference>
<keyword evidence="5 7" id="KW-1015">Disulfide bond</keyword>
<dbReference type="InterPro" id="IPR002502">
    <property type="entry name" value="Amidase_domain"/>
</dbReference>
<feature type="disulfide bond" evidence="7">
    <location>
        <begin position="64"/>
        <end position="70"/>
    </location>
</feature>
<dbReference type="SUPFAM" id="SSF55846">
    <property type="entry name" value="N-acetylmuramoyl-L-alanine amidase-like"/>
    <property type="match status" value="1"/>
</dbReference>
<dbReference type="GO" id="GO:0045087">
    <property type="term" value="P:innate immune response"/>
    <property type="evidence" value="ECO:0007669"/>
    <property type="project" value="UniProtKB-KW"/>
</dbReference>
<feature type="domain" description="N-acetylmuramoyl-L-alanine amidase" evidence="9">
    <location>
        <begin position="40"/>
        <end position="176"/>
    </location>
</feature>
<evidence type="ECO:0000256" key="7">
    <source>
        <dbReference type="PIRSR" id="PIRSR037945-1"/>
    </source>
</evidence>
<protein>
    <recommendedName>
        <fullName evidence="6">Peptidoglycan-recognition protein</fullName>
    </recommendedName>
</protein>
<evidence type="ECO:0000256" key="4">
    <source>
        <dbReference type="ARBA" id="ARBA00022859"/>
    </source>
</evidence>
<dbReference type="Pfam" id="PF01510">
    <property type="entry name" value="Amidase_2"/>
    <property type="match status" value="1"/>
</dbReference>
<keyword evidence="3 8" id="KW-0732">Signal</keyword>
<proteinExistence type="inferred from homology"/>
<reference evidence="11 12" key="1">
    <citation type="submission" date="2017-12" db="EMBL/GenBank/DDBJ databases">
        <title>Hemimetabolous genomes reveal molecular basis of termite eusociality.</title>
        <authorList>
            <person name="Harrison M.C."/>
            <person name="Jongepier E."/>
            <person name="Robertson H.M."/>
            <person name="Arning N."/>
            <person name="Bitard-Feildel T."/>
            <person name="Chao H."/>
            <person name="Childers C.P."/>
            <person name="Dinh H."/>
            <person name="Doddapaneni H."/>
            <person name="Dugan S."/>
            <person name="Gowin J."/>
            <person name="Greiner C."/>
            <person name="Han Y."/>
            <person name="Hu H."/>
            <person name="Hughes D.S.T."/>
            <person name="Huylmans A.-K."/>
            <person name="Kemena C."/>
            <person name="Kremer L.P.M."/>
            <person name="Lee S.L."/>
            <person name="Lopez-Ezquerra A."/>
            <person name="Mallet L."/>
            <person name="Monroy-Kuhn J.M."/>
            <person name="Moser A."/>
            <person name="Murali S.C."/>
            <person name="Muzny D.M."/>
            <person name="Otani S."/>
            <person name="Piulachs M.-D."/>
            <person name="Poelchau M."/>
            <person name="Qu J."/>
            <person name="Schaub F."/>
            <person name="Wada-Katsumata A."/>
            <person name="Worley K.C."/>
            <person name="Xie Q."/>
            <person name="Ylla G."/>
            <person name="Poulsen M."/>
            <person name="Gibbs R.A."/>
            <person name="Schal C."/>
            <person name="Richards S."/>
            <person name="Belles X."/>
            <person name="Korb J."/>
            <person name="Bornberg-Bauer E."/>
        </authorList>
    </citation>
    <scope>NUCLEOTIDE SEQUENCE [LARGE SCALE GENOMIC DNA]</scope>
    <source>
        <tissue evidence="11">Whole body</tissue>
    </source>
</reference>
<evidence type="ECO:0000256" key="6">
    <source>
        <dbReference type="PIRNR" id="PIRNR037945"/>
    </source>
</evidence>
<organism evidence="11 12">
    <name type="scientific">Cryptotermes secundus</name>
    <dbReference type="NCBI Taxonomy" id="105785"/>
    <lineage>
        <taxon>Eukaryota</taxon>
        <taxon>Metazoa</taxon>
        <taxon>Ecdysozoa</taxon>
        <taxon>Arthropoda</taxon>
        <taxon>Hexapoda</taxon>
        <taxon>Insecta</taxon>
        <taxon>Pterygota</taxon>
        <taxon>Neoptera</taxon>
        <taxon>Polyneoptera</taxon>
        <taxon>Dictyoptera</taxon>
        <taxon>Blattodea</taxon>
        <taxon>Blattoidea</taxon>
        <taxon>Termitoidae</taxon>
        <taxon>Kalotermitidae</taxon>
        <taxon>Cryptotermitinae</taxon>
        <taxon>Cryptotermes</taxon>
    </lineage>
</organism>
<dbReference type="AlphaFoldDB" id="A0A2J7Q6X9"/>
<gene>
    <name evidence="11" type="primary">PGRP-LB</name>
    <name evidence="11" type="ORF">B7P43_G11910</name>
</gene>
<name>A0A2J7Q6X9_9NEOP</name>